<name>A0A1Y1KDR3_PHOPY</name>
<reference evidence="2" key="1">
    <citation type="journal article" date="2016" name="Sci. Rep.">
        <title>Molecular characterization of firefly nuptial gifts: a multi-omics approach sheds light on postcopulatory sexual selection.</title>
        <authorList>
            <person name="Al-Wathiqui N."/>
            <person name="Fallon T.R."/>
            <person name="South A."/>
            <person name="Weng J.K."/>
            <person name="Lewis S.M."/>
        </authorList>
    </citation>
    <scope>NUCLEOTIDE SEQUENCE</scope>
</reference>
<sequence length="99" mass="11392">MMHTILRGDSDAIFRGRERSAPSREHQLNEETSFGEIIHSPPPFRLQNSKPVWHTFKVWAIYCKRFNDCRTSPLKVVQRIAEVSAGGRIDGRANKQAEE</sequence>
<accession>A0A1Y1KDR3</accession>
<protein>
    <submittedName>
        <fullName evidence="2">Uncharacterized protein</fullName>
    </submittedName>
</protein>
<feature type="compositionally biased region" description="Basic and acidic residues" evidence="1">
    <location>
        <begin position="1"/>
        <end position="29"/>
    </location>
</feature>
<evidence type="ECO:0000256" key="1">
    <source>
        <dbReference type="SAM" id="MobiDB-lite"/>
    </source>
</evidence>
<evidence type="ECO:0000313" key="2">
    <source>
        <dbReference type="EMBL" id="JAV58658.1"/>
    </source>
</evidence>
<dbReference type="AlphaFoldDB" id="A0A1Y1KDR3"/>
<dbReference type="EMBL" id="GEZM01087496">
    <property type="protein sequence ID" value="JAV58660.1"/>
    <property type="molecule type" value="Transcribed_RNA"/>
</dbReference>
<organism evidence="2">
    <name type="scientific">Photinus pyralis</name>
    <name type="common">Common eastern firefly</name>
    <name type="synonym">Lampyris pyralis</name>
    <dbReference type="NCBI Taxonomy" id="7054"/>
    <lineage>
        <taxon>Eukaryota</taxon>
        <taxon>Metazoa</taxon>
        <taxon>Ecdysozoa</taxon>
        <taxon>Arthropoda</taxon>
        <taxon>Hexapoda</taxon>
        <taxon>Insecta</taxon>
        <taxon>Pterygota</taxon>
        <taxon>Neoptera</taxon>
        <taxon>Endopterygota</taxon>
        <taxon>Coleoptera</taxon>
        <taxon>Polyphaga</taxon>
        <taxon>Elateriformia</taxon>
        <taxon>Elateroidea</taxon>
        <taxon>Lampyridae</taxon>
        <taxon>Lampyrinae</taxon>
        <taxon>Photinus</taxon>
    </lineage>
</organism>
<dbReference type="EMBL" id="GEZM01087497">
    <property type="protein sequence ID" value="JAV58658.1"/>
    <property type="molecule type" value="Transcribed_RNA"/>
</dbReference>
<proteinExistence type="predicted"/>
<feature type="region of interest" description="Disordered" evidence="1">
    <location>
        <begin position="1"/>
        <end position="36"/>
    </location>
</feature>